<gene>
    <name evidence="1" type="ORF">HMPREF9098_0150</name>
</gene>
<dbReference type="AlphaFoldDB" id="F0EWB7"/>
<protein>
    <submittedName>
        <fullName evidence="1">Uncharacterized protein</fullName>
    </submittedName>
</protein>
<organism evidence="1 2">
    <name type="scientific">Kingella denitrificans ATCC 33394</name>
    <dbReference type="NCBI Taxonomy" id="888741"/>
    <lineage>
        <taxon>Bacteria</taxon>
        <taxon>Pseudomonadati</taxon>
        <taxon>Pseudomonadota</taxon>
        <taxon>Betaproteobacteria</taxon>
        <taxon>Neisseriales</taxon>
        <taxon>Neisseriaceae</taxon>
        <taxon>Kingella</taxon>
    </lineage>
</organism>
<evidence type="ECO:0000313" key="1">
    <source>
        <dbReference type="EMBL" id="EGC18488.1"/>
    </source>
</evidence>
<name>F0EWB7_9NEIS</name>
<reference evidence="1 2" key="1">
    <citation type="submission" date="2011-01" db="EMBL/GenBank/DDBJ databases">
        <authorList>
            <person name="Muzny D."/>
            <person name="Qin X."/>
            <person name="Deng J."/>
            <person name="Jiang H."/>
            <person name="Liu Y."/>
            <person name="Qu J."/>
            <person name="Song X.-Z."/>
            <person name="Zhang L."/>
            <person name="Thornton R."/>
            <person name="Coyle M."/>
            <person name="Francisco L."/>
            <person name="Jackson L."/>
            <person name="Javaid M."/>
            <person name="Korchina V."/>
            <person name="Kovar C."/>
            <person name="Mata R."/>
            <person name="Mathew T."/>
            <person name="Ngo R."/>
            <person name="Nguyen L."/>
            <person name="Nguyen N."/>
            <person name="Okwuonu G."/>
            <person name="Ongeri F."/>
            <person name="Pham C."/>
            <person name="Simmons D."/>
            <person name="Wilczek-Boney K."/>
            <person name="Hale W."/>
            <person name="Jakkamsetti A."/>
            <person name="Pham P."/>
            <person name="Ruth R."/>
            <person name="San Lucas F."/>
            <person name="Warren J."/>
            <person name="Zhang J."/>
            <person name="Zhao Z."/>
            <person name="Zhou C."/>
            <person name="Zhu D."/>
            <person name="Lee S."/>
            <person name="Bess C."/>
            <person name="Blankenburg K."/>
            <person name="Forbes L."/>
            <person name="Fu Q."/>
            <person name="Gubbala S."/>
            <person name="Hirani K."/>
            <person name="Jayaseelan J.C."/>
            <person name="Lara F."/>
            <person name="Munidasa M."/>
            <person name="Palculict T."/>
            <person name="Patil S."/>
            <person name="Pu L.-L."/>
            <person name="Saada N."/>
            <person name="Tang L."/>
            <person name="Weissenberger G."/>
            <person name="Zhu Y."/>
            <person name="Hemphill L."/>
            <person name="Shang Y."/>
            <person name="Youmans B."/>
            <person name="Ayvaz T."/>
            <person name="Ross M."/>
            <person name="Santibanez J."/>
            <person name="Aqrawi P."/>
            <person name="Gross S."/>
            <person name="Joshi V."/>
            <person name="Fowler G."/>
            <person name="Nazareth L."/>
            <person name="Reid J."/>
            <person name="Worley K."/>
            <person name="Petrosino J."/>
            <person name="Highlander S."/>
            <person name="Gibbs R."/>
        </authorList>
    </citation>
    <scope>NUCLEOTIDE SEQUENCE [LARGE SCALE GENOMIC DNA]</scope>
    <source>
        <strain evidence="1 2">ATCC 33394</strain>
    </source>
</reference>
<comment type="caution">
    <text evidence="1">The sequence shown here is derived from an EMBL/GenBank/DDBJ whole genome shotgun (WGS) entry which is preliminary data.</text>
</comment>
<keyword evidence="2" id="KW-1185">Reference proteome</keyword>
<sequence>MNIKSSLHFKRHRHVCNGDAAQNRSVDIWIAVVKKQPALIRHRRRRNISRRF</sequence>
<accession>F0EWB7</accession>
<proteinExistence type="predicted"/>
<dbReference type="HOGENOM" id="CLU_3080755_0_0_4"/>
<dbReference type="EMBL" id="AEWV01000003">
    <property type="protein sequence ID" value="EGC18488.1"/>
    <property type="molecule type" value="Genomic_DNA"/>
</dbReference>
<evidence type="ECO:0000313" key="2">
    <source>
        <dbReference type="Proteomes" id="UP000004088"/>
    </source>
</evidence>
<dbReference type="Proteomes" id="UP000004088">
    <property type="component" value="Unassembled WGS sequence"/>
</dbReference>